<organism evidence="1 2">
    <name type="scientific">Heterotrigona itama</name>
    <dbReference type="NCBI Taxonomy" id="395501"/>
    <lineage>
        <taxon>Eukaryota</taxon>
        <taxon>Metazoa</taxon>
        <taxon>Ecdysozoa</taxon>
        <taxon>Arthropoda</taxon>
        <taxon>Hexapoda</taxon>
        <taxon>Insecta</taxon>
        <taxon>Pterygota</taxon>
        <taxon>Neoptera</taxon>
        <taxon>Endopterygota</taxon>
        <taxon>Hymenoptera</taxon>
        <taxon>Apocrita</taxon>
        <taxon>Aculeata</taxon>
        <taxon>Apoidea</taxon>
        <taxon>Anthophila</taxon>
        <taxon>Apidae</taxon>
        <taxon>Heterotrigona</taxon>
    </lineage>
</organism>
<accession>A0A6V7H2S4</accession>
<comment type="caution">
    <text evidence="1">The sequence shown here is derived from an EMBL/GenBank/DDBJ whole genome shotgun (WGS) entry which is preliminary data.</text>
</comment>
<reference evidence="1" key="1">
    <citation type="submission" date="2020-07" db="EMBL/GenBank/DDBJ databases">
        <authorList>
            <person name="Nazaruddin N."/>
        </authorList>
    </citation>
    <scope>NUCLEOTIDE SEQUENCE</scope>
</reference>
<evidence type="ECO:0000313" key="1">
    <source>
        <dbReference type="EMBL" id="CAD1473795.1"/>
    </source>
</evidence>
<dbReference type="AlphaFoldDB" id="A0A6V7H2S4"/>
<proteinExistence type="predicted"/>
<feature type="non-terminal residue" evidence="1">
    <location>
        <position position="115"/>
    </location>
</feature>
<dbReference type="EMBL" id="CAJDYZ010006871">
    <property type="protein sequence ID" value="CAD1473795.1"/>
    <property type="molecule type" value="Genomic_DNA"/>
</dbReference>
<keyword evidence="2" id="KW-1185">Reference proteome</keyword>
<evidence type="ECO:0000313" key="2">
    <source>
        <dbReference type="Proteomes" id="UP000752696"/>
    </source>
</evidence>
<name>A0A6V7H2S4_9HYME</name>
<dbReference type="Proteomes" id="UP000752696">
    <property type="component" value="Unassembled WGS sequence"/>
</dbReference>
<sequence length="115" mass="13651">FIMEEEIDIRVKDNPRKLEHTSNNVRFLFTRCRCQTDKLSKMDHHRPTSNPLQRTVQWTLQILANNSASYSKYHTIAQIIANSFVFDRVYDLPQIQSDQRDDQTVKTVILDRLED</sequence>
<protein>
    <submittedName>
        <fullName evidence="1">Uncharacterized protein</fullName>
    </submittedName>
</protein>
<gene>
    <name evidence="1" type="ORF">MHI_LOCUS413441</name>
</gene>